<dbReference type="Proteomes" id="UP000287651">
    <property type="component" value="Unassembled WGS sequence"/>
</dbReference>
<keyword evidence="1" id="KW-0472">Membrane</keyword>
<sequence length="199" mass="21346">MLNYLSRTHRCTRVRSTGGGRGRDRCRAGARCPSQAAPSGCSNSSTRMLAKASPLAACRLFVCRQAFLLSYSAASREPQTGAASSPSPPKIPTLGSSSKSSTFLSSASLLVTLLCPHLFSMHLFAVSYIFVDHSWMRIAGIPGLDESHLPRYIGIAFGFLIILNHVFSASPATPAQLVIRSAFSFLKLGSAYSNLLGRF</sequence>
<evidence type="ECO:0000256" key="1">
    <source>
        <dbReference type="SAM" id="Phobius"/>
    </source>
</evidence>
<evidence type="ECO:0000313" key="2">
    <source>
        <dbReference type="EMBL" id="RRT46644.1"/>
    </source>
</evidence>
<name>A0A426Y4M3_ENSVE</name>
<comment type="caution">
    <text evidence="2">The sequence shown here is derived from an EMBL/GenBank/DDBJ whole genome shotgun (WGS) entry which is preliminary data.</text>
</comment>
<keyword evidence="1" id="KW-0812">Transmembrane</keyword>
<feature type="transmembrane region" description="Helical" evidence="1">
    <location>
        <begin position="151"/>
        <end position="170"/>
    </location>
</feature>
<dbReference type="EMBL" id="AMZH03015049">
    <property type="protein sequence ID" value="RRT46644.1"/>
    <property type="molecule type" value="Genomic_DNA"/>
</dbReference>
<evidence type="ECO:0000313" key="3">
    <source>
        <dbReference type="Proteomes" id="UP000287651"/>
    </source>
</evidence>
<feature type="transmembrane region" description="Helical" evidence="1">
    <location>
        <begin position="107"/>
        <end position="131"/>
    </location>
</feature>
<reference evidence="2 3" key="1">
    <citation type="journal article" date="2014" name="Agronomy (Basel)">
        <title>A Draft Genome Sequence for Ensete ventricosum, the Drought-Tolerant Tree Against Hunger.</title>
        <authorList>
            <person name="Harrison J."/>
            <person name="Moore K.A."/>
            <person name="Paszkiewicz K."/>
            <person name="Jones T."/>
            <person name="Grant M."/>
            <person name="Ambacheew D."/>
            <person name="Muzemil S."/>
            <person name="Studholme D.J."/>
        </authorList>
    </citation>
    <scope>NUCLEOTIDE SEQUENCE [LARGE SCALE GENOMIC DNA]</scope>
</reference>
<proteinExistence type="predicted"/>
<accession>A0A426Y4M3</accession>
<dbReference type="AlphaFoldDB" id="A0A426Y4M3"/>
<gene>
    <name evidence="2" type="ORF">B296_00051199</name>
</gene>
<organism evidence="2 3">
    <name type="scientific">Ensete ventricosum</name>
    <name type="common">Abyssinian banana</name>
    <name type="synonym">Musa ensete</name>
    <dbReference type="NCBI Taxonomy" id="4639"/>
    <lineage>
        <taxon>Eukaryota</taxon>
        <taxon>Viridiplantae</taxon>
        <taxon>Streptophyta</taxon>
        <taxon>Embryophyta</taxon>
        <taxon>Tracheophyta</taxon>
        <taxon>Spermatophyta</taxon>
        <taxon>Magnoliopsida</taxon>
        <taxon>Liliopsida</taxon>
        <taxon>Zingiberales</taxon>
        <taxon>Musaceae</taxon>
        <taxon>Ensete</taxon>
    </lineage>
</organism>
<dbReference type="PANTHER" id="PTHR36403">
    <property type="entry name" value="PROTEIN COFACTOR ASSEMBLY OF COMPLEX C SUBUNIT B CCB2, CHLOROPLASTIC"/>
    <property type="match status" value="1"/>
</dbReference>
<dbReference type="PANTHER" id="PTHR36403:SF1">
    <property type="entry name" value="PROTEIN COFACTOR ASSEMBLY OF COMPLEX C SUBUNIT B CCB2, CHLOROPLASTIC"/>
    <property type="match status" value="1"/>
</dbReference>
<dbReference type="GO" id="GO:0010190">
    <property type="term" value="P:cytochrome b6f complex assembly"/>
    <property type="evidence" value="ECO:0007669"/>
    <property type="project" value="InterPro"/>
</dbReference>
<keyword evidence="1" id="KW-1133">Transmembrane helix</keyword>
<protein>
    <submittedName>
        <fullName evidence="2">Uncharacterized protein</fullName>
    </submittedName>
</protein>
<dbReference type="InterPro" id="IPR044970">
    <property type="entry name" value="CCB2"/>
</dbReference>